<comment type="caution">
    <text evidence="2">The sequence shown here is derived from an EMBL/GenBank/DDBJ whole genome shotgun (WGS) entry which is preliminary data.</text>
</comment>
<name>A0A947GE55_9HYPH</name>
<accession>A0A947GE55</accession>
<dbReference type="InterPro" id="IPR002514">
    <property type="entry name" value="Transposase_8"/>
</dbReference>
<dbReference type="EMBL" id="JAHHZF010000036">
    <property type="protein sequence ID" value="MBT9293343.1"/>
    <property type="molecule type" value="Genomic_DNA"/>
</dbReference>
<dbReference type="Pfam" id="PF01527">
    <property type="entry name" value="HTH_Tnp_1"/>
    <property type="match status" value="1"/>
</dbReference>
<sequence length="153" mass="16289">MSISEHKHVSKGDGGPVRRFEVFTGAGRRRTWTAEEKAAIVAESYAGADTVCGVARRYGLTPQQLFTWRRTMRTGLLRDGEATTAPSFVPAMVEPVAEPASADPAPARRLQARRSASGAGTIEVEIDGVTVRVGRGADARTVTAVLRALKASP</sequence>
<dbReference type="Gene3D" id="1.10.10.10">
    <property type="entry name" value="Winged helix-like DNA-binding domain superfamily/Winged helix DNA-binding domain"/>
    <property type="match status" value="1"/>
</dbReference>
<keyword evidence="3" id="KW-1185">Reference proteome</keyword>
<gene>
    <name evidence="2" type="ORF">KL771_28120</name>
</gene>
<protein>
    <submittedName>
        <fullName evidence="2">Transposase</fullName>
    </submittedName>
</protein>
<comment type="similarity">
    <text evidence="1">Belongs to the transposase 8 family.</text>
</comment>
<dbReference type="GO" id="GO:0006313">
    <property type="term" value="P:DNA transposition"/>
    <property type="evidence" value="ECO:0007669"/>
    <property type="project" value="InterPro"/>
</dbReference>
<dbReference type="GO" id="GO:0004803">
    <property type="term" value="F:transposase activity"/>
    <property type="evidence" value="ECO:0007669"/>
    <property type="project" value="InterPro"/>
</dbReference>
<dbReference type="InterPro" id="IPR010921">
    <property type="entry name" value="Trp_repressor/repl_initiator"/>
</dbReference>
<evidence type="ECO:0000313" key="3">
    <source>
        <dbReference type="Proteomes" id="UP000766595"/>
    </source>
</evidence>
<dbReference type="InterPro" id="IPR036388">
    <property type="entry name" value="WH-like_DNA-bd_sf"/>
</dbReference>
<evidence type="ECO:0000313" key="2">
    <source>
        <dbReference type="EMBL" id="MBT9293343.1"/>
    </source>
</evidence>
<reference evidence="2 3" key="1">
    <citation type="submission" date="2021-06" db="EMBL/GenBank/DDBJ databases">
        <authorList>
            <person name="Grouzdev D.S."/>
            <person name="Koziaeva V."/>
        </authorList>
    </citation>
    <scope>NUCLEOTIDE SEQUENCE [LARGE SCALE GENOMIC DNA]</scope>
    <source>
        <strain evidence="2 3">22</strain>
    </source>
</reference>
<organism evidence="2 3">
    <name type="scientific">Prosthecodimorpha staleyi</name>
    <dbReference type="NCBI Taxonomy" id="2840188"/>
    <lineage>
        <taxon>Bacteria</taxon>
        <taxon>Pseudomonadati</taxon>
        <taxon>Pseudomonadota</taxon>
        <taxon>Alphaproteobacteria</taxon>
        <taxon>Hyphomicrobiales</taxon>
        <taxon>Ancalomicrobiaceae</taxon>
        <taxon>Prosthecodimorpha</taxon>
    </lineage>
</organism>
<dbReference type="NCBIfam" id="NF047595">
    <property type="entry name" value="IS66_ISRel24_TnpA"/>
    <property type="match status" value="1"/>
</dbReference>
<dbReference type="SUPFAM" id="SSF48295">
    <property type="entry name" value="TrpR-like"/>
    <property type="match status" value="1"/>
</dbReference>
<dbReference type="GO" id="GO:0043565">
    <property type="term" value="F:sequence-specific DNA binding"/>
    <property type="evidence" value="ECO:0007669"/>
    <property type="project" value="InterPro"/>
</dbReference>
<dbReference type="PANTHER" id="PTHR37936:SF3">
    <property type="entry name" value="TRANSPOSASE INSC FOR INSERTION ELEMENT IS2A-RELATED"/>
    <property type="match status" value="1"/>
</dbReference>
<dbReference type="AlphaFoldDB" id="A0A947GE55"/>
<dbReference type="PANTHER" id="PTHR37936">
    <property type="entry name" value="TRANSPOSASE INSC FOR INSERTION ELEMENT IS2A-RELATED"/>
    <property type="match status" value="1"/>
</dbReference>
<proteinExistence type="inferred from homology"/>
<dbReference type="Proteomes" id="UP000766595">
    <property type="component" value="Unassembled WGS sequence"/>
</dbReference>
<evidence type="ECO:0000256" key="1">
    <source>
        <dbReference type="ARBA" id="ARBA00009964"/>
    </source>
</evidence>